<feature type="region of interest" description="Disordered" evidence="1">
    <location>
        <begin position="166"/>
        <end position="185"/>
    </location>
</feature>
<dbReference type="InterPro" id="IPR027558">
    <property type="entry name" value="Pre_pil_HX9DG_C"/>
</dbReference>
<dbReference type="Proteomes" id="UP000317421">
    <property type="component" value="Unassembled WGS sequence"/>
</dbReference>
<dbReference type="EMBL" id="SJPR01000002">
    <property type="protein sequence ID" value="TWT97695.1"/>
    <property type="molecule type" value="Genomic_DNA"/>
</dbReference>
<comment type="caution">
    <text evidence="3">The sequence shown here is derived from an EMBL/GenBank/DDBJ whole genome shotgun (WGS) entry which is preliminary data.</text>
</comment>
<dbReference type="AlphaFoldDB" id="A0A5C6AET7"/>
<evidence type="ECO:0000256" key="1">
    <source>
        <dbReference type="SAM" id="MobiDB-lite"/>
    </source>
</evidence>
<dbReference type="Pfam" id="PF07963">
    <property type="entry name" value="N_methyl"/>
    <property type="match status" value="1"/>
</dbReference>
<feature type="compositionally biased region" description="Polar residues" evidence="1">
    <location>
        <begin position="176"/>
        <end position="185"/>
    </location>
</feature>
<evidence type="ECO:0000313" key="4">
    <source>
        <dbReference type="Proteomes" id="UP000317421"/>
    </source>
</evidence>
<sequence>MGTLKMPSTDLRCPLQRRKRRFGFTLVELLVVIAIIGILVALLLPAVQAAREAARRNQCKNNIKQMSLAALNYESSHRTLPYGGWGFFWVGDPDWGVGEKQPGGPLFQIAPFIEETAVQQIGSGLGNFIFAENTPKKDALRTLIASPIKSFICPSRRGVDVYPASTVTGDPAGDPKNTTHNASRTDNNLYAKSDYGFNGGGSVGTDRGPELICYQNYPVCGGLEPVDKGGIVGKRWGARMAQITDGTSKTALAVEKFLPEPLYETGQHDGDDNTCFHGYDVDVARGFGQPPQQDSDYDKTAAVQPYNKQLWGDCKTCAGSAHPGVVQASLCDGSVHSYSLDIDKSVWDSYGSREGGDVNP</sequence>
<dbReference type="InterPro" id="IPR045584">
    <property type="entry name" value="Pilin-like"/>
</dbReference>
<protein>
    <submittedName>
        <fullName evidence="3">Type II secretion system protein G</fullName>
    </submittedName>
</protein>
<dbReference type="SUPFAM" id="SSF54523">
    <property type="entry name" value="Pili subunits"/>
    <property type="match status" value="1"/>
</dbReference>
<dbReference type="Gene3D" id="3.30.700.10">
    <property type="entry name" value="Glycoprotein, Type 4 Pilin"/>
    <property type="match status" value="1"/>
</dbReference>
<gene>
    <name evidence="3" type="primary">xcpT_3</name>
    <name evidence="3" type="ORF">Pla108_18470</name>
</gene>
<dbReference type="InterPro" id="IPR011453">
    <property type="entry name" value="DUF1559"/>
</dbReference>
<evidence type="ECO:0000259" key="2">
    <source>
        <dbReference type="Pfam" id="PF07596"/>
    </source>
</evidence>
<keyword evidence="4" id="KW-1185">Reference proteome</keyword>
<evidence type="ECO:0000313" key="3">
    <source>
        <dbReference type="EMBL" id="TWT97695.1"/>
    </source>
</evidence>
<name>A0A5C6AET7_9BACT</name>
<dbReference type="PANTHER" id="PTHR30093">
    <property type="entry name" value="GENERAL SECRETION PATHWAY PROTEIN G"/>
    <property type="match status" value="1"/>
</dbReference>
<proteinExistence type="predicted"/>
<dbReference type="NCBIfam" id="TIGR04294">
    <property type="entry name" value="pre_pil_HX9DG"/>
    <property type="match status" value="1"/>
</dbReference>
<dbReference type="InterPro" id="IPR012902">
    <property type="entry name" value="N_methyl_site"/>
</dbReference>
<dbReference type="NCBIfam" id="TIGR02532">
    <property type="entry name" value="IV_pilin_GFxxxE"/>
    <property type="match status" value="1"/>
</dbReference>
<accession>A0A5C6AET7</accession>
<dbReference type="PANTHER" id="PTHR30093:SF2">
    <property type="entry name" value="TYPE II SECRETION SYSTEM PROTEIN H"/>
    <property type="match status" value="1"/>
</dbReference>
<dbReference type="Pfam" id="PF07596">
    <property type="entry name" value="SBP_bac_10"/>
    <property type="match status" value="1"/>
</dbReference>
<feature type="domain" description="DUF1559" evidence="2">
    <location>
        <begin position="48"/>
        <end position="343"/>
    </location>
</feature>
<reference evidence="3 4" key="1">
    <citation type="submission" date="2019-02" db="EMBL/GenBank/DDBJ databases">
        <title>Deep-cultivation of Planctomycetes and their phenomic and genomic characterization uncovers novel biology.</title>
        <authorList>
            <person name="Wiegand S."/>
            <person name="Jogler M."/>
            <person name="Boedeker C."/>
            <person name="Pinto D."/>
            <person name="Vollmers J."/>
            <person name="Rivas-Marin E."/>
            <person name="Kohn T."/>
            <person name="Peeters S.H."/>
            <person name="Heuer A."/>
            <person name="Rast P."/>
            <person name="Oberbeckmann S."/>
            <person name="Bunk B."/>
            <person name="Jeske O."/>
            <person name="Meyerdierks A."/>
            <person name="Storesund J.E."/>
            <person name="Kallscheuer N."/>
            <person name="Luecker S."/>
            <person name="Lage O.M."/>
            <person name="Pohl T."/>
            <person name="Merkel B.J."/>
            <person name="Hornburger P."/>
            <person name="Mueller R.-W."/>
            <person name="Bruemmer F."/>
            <person name="Labrenz M."/>
            <person name="Spormann A.M."/>
            <person name="Op Den Camp H."/>
            <person name="Overmann J."/>
            <person name="Amann R."/>
            <person name="Jetten M.S.M."/>
            <person name="Mascher T."/>
            <person name="Medema M.H."/>
            <person name="Devos D.P."/>
            <person name="Kaster A.-K."/>
            <person name="Ovreas L."/>
            <person name="Rohde M."/>
            <person name="Galperin M.Y."/>
            <person name="Jogler C."/>
        </authorList>
    </citation>
    <scope>NUCLEOTIDE SEQUENCE [LARGE SCALE GENOMIC DNA]</scope>
    <source>
        <strain evidence="3 4">Pla108</strain>
    </source>
</reference>
<organism evidence="3 4">
    <name type="scientific">Botrimarina colliarenosi</name>
    <dbReference type="NCBI Taxonomy" id="2528001"/>
    <lineage>
        <taxon>Bacteria</taxon>
        <taxon>Pseudomonadati</taxon>
        <taxon>Planctomycetota</taxon>
        <taxon>Planctomycetia</taxon>
        <taxon>Pirellulales</taxon>
        <taxon>Lacipirellulaceae</taxon>
        <taxon>Botrimarina</taxon>
    </lineage>
</organism>